<accession>A0AA38FFX9</accession>
<reference evidence="2 3" key="1">
    <citation type="journal article" date="2021" name="Nat. Plants">
        <title>The Taxus genome provides insights into paclitaxel biosynthesis.</title>
        <authorList>
            <person name="Xiong X."/>
            <person name="Gou J."/>
            <person name="Liao Q."/>
            <person name="Li Y."/>
            <person name="Zhou Q."/>
            <person name="Bi G."/>
            <person name="Li C."/>
            <person name="Du R."/>
            <person name="Wang X."/>
            <person name="Sun T."/>
            <person name="Guo L."/>
            <person name="Liang H."/>
            <person name="Lu P."/>
            <person name="Wu Y."/>
            <person name="Zhang Z."/>
            <person name="Ro D.K."/>
            <person name="Shang Y."/>
            <person name="Huang S."/>
            <person name="Yan J."/>
        </authorList>
    </citation>
    <scope>NUCLEOTIDE SEQUENCE [LARGE SCALE GENOMIC DNA]</scope>
    <source>
        <strain evidence="2">Ta-2019</strain>
    </source>
</reference>
<dbReference type="InterPro" id="IPR019734">
    <property type="entry name" value="TPR_rpt"/>
</dbReference>
<organism evidence="2 3">
    <name type="scientific">Taxus chinensis</name>
    <name type="common">Chinese yew</name>
    <name type="synonym">Taxus wallichiana var. chinensis</name>
    <dbReference type="NCBI Taxonomy" id="29808"/>
    <lineage>
        <taxon>Eukaryota</taxon>
        <taxon>Viridiplantae</taxon>
        <taxon>Streptophyta</taxon>
        <taxon>Embryophyta</taxon>
        <taxon>Tracheophyta</taxon>
        <taxon>Spermatophyta</taxon>
        <taxon>Pinopsida</taxon>
        <taxon>Pinidae</taxon>
        <taxon>Conifers II</taxon>
        <taxon>Cupressales</taxon>
        <taxon>Taxaceae</taxon>
        <taxon>Taxus</taxon>
    </lineage>
</organism>
<dbReference type="OMA" id="NETKCAN"/>
<dbReference type="InterPro" id="IPR011990">
    <property type="entry name" value="TPR-like_helical_dom_sf"/>
</dbReference>
<protein>
    <recommendedName>
        <fullName evidence="4">Suppressor of RPS4-RLD 1</fullName>
    </recommendedName>
</protein>
<feature type="region of interest" description="Disordered" evidence="1">
    <location>
        <begin position="230"/>
        <end position="273"/>
    </location>
</feature>
<dbReference type="SUPFAM" id="SSF48452">
    <property type="entry name" value="TPR-like"/>
    <property type="match status" value="1"/>
</dbReference>
<dbReference type="Pfam" id="PF13181">
    <property type="entry name" value="TPR_8"/>
    <property type="match status" value="2"/>
</dbReference>
<keyword evidence="3" id="KW-1185">Reference proteome</keyword>
<evidence type="ECO:0000256" key="1">
    <source>
        <dbReference type="SAM" id="MobiDB-lite"/>
    </source>
</evidence>
<dbReference type="InterPro" id="IPR044650">
    <property type="entry name" value="SRFR1-like"/>
</dbReference>
<comment type="caution">
    <text evidence="2">The sequence shown here is derived from an EMBL/GenBank/DDBJ whole genome shotgun (WGS) entry which is preliminary data.</text>
</comment>
<name>A0AA38FFX9_TAXCH</name>
<dbReference type="PANTHER" id="PTHR44749">
    <property type="entry name" value="SUPPRESSOR OF RPS4-RLD 1"/>
    <property type="match status" value="1"/>
</dbReference>
<sequence>SYQELGEPDKAVECLEKVLSIDPRFVNAYRLLGMLRHGLGDHKSAIKELSAGLEWDKLNLECLYLRASCRHAIGDYANAMKDYDAVLNLDVDSQEKFVLQCLAFYQREVALYTASKANVIFFWFDIDGDIHPLFKEAWCKRLHPKDVCEVVVRQPPLRESLKKGRLNQQDFVLTKPKKMLLEAADRIGKKIQYSCTGFLQNKRQHRMAGLAALDIAQKVHNTWQALRESSLSGSASESKSGKRTKKKERNNMFSQNRGGVCSSSSSNDTSTSCSCHEEKSSSVRLTLGWQDVYSIAVKWRQISEPCDPIVWVNKLSEEFNAGFGSHTPMILGQAKVVRYYPNFNRAFSIAKTLMLKGKDVYNAANDLVDLPDPAKLEAIKSAQTCPELYSTVNEDFWVVTSCQSIAYEGKTLEGTRLTMQKKGEKAFDFSIRTPCTPSRWSDYNAEMAAAWEALCEAYGGELYGSTDISRLEKVQECILRLSFYWYNFMPLSRGTAVVGFVVLLGLCLAANMEFTGNIPERVQVDWEAILSPDFDAFMQAVQPWLHPSLKTGTSWQTLPSVSATFVTTASIIAALSTYEP</sequence>
<dbReference type="Proteomes" id="UP000824469">
    <property type="component" value="Unassembled WGS sequence"/>
</dbReference>
<dbReference type="SMART" id="SM00028">
    <property type="entry name" value="TPR"/>
    <property type="match status" value="3"/>
</dbReference>
<evidence type="ECO:0008006" key="4">
    <source>
        <dbReference type="Google" id="ProtNLM"/>
    </source>
</evidence>
<feature type="compositionally biased region" description="Low complexity" evidence="1">
    <location>
        <begin position="261"/>
        <end position="273"/>
    </location>
</feature>
<evidence type="ECO:0000313" key="2">
    <source>
        <dbReference type="EMBL" id="KAH9300863.1"/>
    </source>
</evidence>
<gene>
    <name evidence="2" type="ORF">KI387_012446</name>
</gene>
<dbReference type="PANTHER" id="PTHR44749:SF1">
    <property type="entry name" value="TETRATRICOPEPTIDE-LIKE HELICAL DOMAIN-CONTAINING PROTEIN"/>
    <property type="match status" value="1"/>
</dbReference>
<dbReference type="GO" id="GO:0045892">
    <property type="term" value="P:negative regulation of DNA-templated transcription"/>
    <property type="evidence" value="ECO:0007669"/>
    <property type="project" value="InterPro"/>
</dbReference>
<feature type="non-terminal residue" evidence="2">
    <location>
        <position position="580"/>
    </location>
</feature>
<proteinExistence type="predicted"/>
<dbReference type="EMBL" id="JAHRHJ020000009">
    <property type="protein sequence ID" value="KAH9300863.1"/>
    <property type="molecule type" value="Genomic_DNA"/>
</dbReference>
<dbReference type="AlphaFoldDB" id="A0AA38FFX9"/>
<evidence type="ECO:0000313" key="3">
    <source>
        <dbReference type="Proteomes" id="UP000824469"/>
    </source>
</evidence>
<dbReference type="Gene3D" id="1.25.40.10">
    <property type="entry name" value="Tetratricopeptide repeat domain"/>
    <property type="match status" value="1"/>
</dbReference>